<reference evidence="3" key="1">
    <citation type="journal article" date="2018" name="Genome Res.">
        <title>The genomic architecture and molecular evolution of ant odorant receptors.</title>
        <authorList>
            <person name="McKenzie S.K."/>
            <person name="Kronauer D.J.C."/>
        </authorList>
    </citation>
    <scope>NUCLEOTIDE SEQUENCE [LARGE SCALE GENOMIC DNA]</scope>
    <source>
        <strain evidence="3">Clonal line C1</strain>
    </source>
</reference>
<dbReference type="AlphaFoldDB" id="A0A3L8DRW2"/>
<dbReference type="GO" id="GO:0005737">
    <property type="term" value="C:cytoplasm"/>
    <property type="evidence" value="ECO:0007669"/>
    <property type="project" value="TreeGrafter"/>
</dbReference>
<feature type="compositionally biased region" description="Polar residues" evidence="1">
    <location>
        <begin position="149"/>
        <end position="162"/>
    </location>
</feature>
<sequence length="486" mass="54257">MAANKAVTVLAPNGRRQNVKVTINTTILQVLEEVCQKQGYSVDDYDIKHNRQILDPNTIFRFTGLPNNAQLEMVACKKARSVSNVTIGIQPENGERVMRECSPSLNSGKAILRLIYRDPEQLKTQAHVSTPLLPKPVAAVNDSSNIDKNCQRVSPSVTTPHCSKTIGDVRLPETNASTTGNQEKSKQTEVKRDAENEKADAFAGRSQGEKIRNAIEKGHSVASSHHEDHDSQKDGDITETCTAIREDAYEIKFLGERNALIFNQAGTRALPRDELPDSFFDLDLHDARTLMRDAKRRRERLEDAPLLTEAQRQLDQDKHILEQLSKYRRTVIRVQFPDQFVLQGLFGPLETVQTVKNFIKNYLDNPDCEFTVYTAPPKHILNPDVRLIDENLVPSAIIYYSGESSLKPSVKEKLTDPRAAGIEAVRSRAATVRKEQDSVTTSNDRDVVGNQNDRVTPGPSGSGKSSSSSSAQNQNKAPKWFKQTFK</sequence>
<feature type="region of interest" description="Disordered" evidence="1">
    <location>
        <begin position="217"/>
        <end position="236"/>
    </location>
</feature>
<feature type="compositionally biased region" description="Low complexity" evidence="1">
    <location>
        <begin position="462"/>
        <end position="477"/>
    </location>
</feature>
<dbReference type="Gene3D" id="3.10.20.90">
    <property type="entry name" value="Phosphatidylinositol 3-kinase Catalytic Subunit, Chain A, domain 1"/>
    <property type="match status" value="2"/>
</dbReference>
<gene>
    <name evidence="3" type="ORF">DMN91_005320</name>
</gene>
<feature type="compositionally biased region" description="Basic and acidic residues" evidence="1">
    <location>
        <begin position="183"/>
        <end position="200"/>
    </location>
</feature>
<dbReference type="CDD" id="cd16118">
    <property type="entry name" value="UBX2_UBXN9"/>
    <property type="match status" value="1"/>
</dbReference>
<protein>
    <recommendedName>
        <fullName evidence="2">UBX domain-containing protein</fullName>
    </recommendedName>
</protein>
<dbReference type="InterPro" id="IPR029071">
    <property type="entry name" value="Ubiquitin-like_domsf"/>
</dbReference>
<feature type="region of interest" description="Disordered" evidence="1">
    <location>
        <begin position="149"/>
        <end position="209"/>
    </location>
</feature>
<dbReference type="EMBL" id="QOIP01000005">
    <property type="protein sequence ID" value="RLU23042.1"/>
    <property type="molecule type" value="Genomic_DNA"/>
</dbReference>
<accession>A0A3L8DRW2</accession>
<dbReference type="CDD" id="cd16105">
    <property type="entry name" value="Ubl_ASPSCR1_like"/>
    <property type="match status" value="1"/>
</dbReference>
<evidence type="ECO:0000256" key="1">
    <source>
        <dbReference type="SAM" id="MobiDB-lite"/>
    </source>
</evidence>
<proteinExistence type="predicted"/>
<dbReference type="InterPro" id="IPR001012">
    <property type="entry name" value="UBX_dom"/>
</dbReference>
<dbReference type="GO" id="GO:0012506">
    <property type="term" value="C:vesicle membrane"/>
    <property type="evidence" value="ECO:0007669"/>
    <property type="project" value="TreeGrafter"/>
</dbReference>
<dbReference type="GO" id="GO:0006886">
    <property type="term" value="P:intracellular protein transport"/>
    <property type="evidence" value="ECO:0007669"/>
    <property type="project" value="TreeGrafter"/>
</dbReference>
<dbReference type="Pfam" id="PF00789">
    <property type="entry name" value="UBX"/>
    <property type="match status" value="1"/>
</dbReference>
<reference evidence="3" key="2">
    <citation type="submission" date="2018-07" db="EMBL/GenBank/DDBJ databases">
        <authorList>
            <person name="Mckenzie S.K."/>
            <person name="Kronauer D.J.C."/>
        </authorList>
    </citation>
    <scope>NUCLEOTIDE SEQUENCE</scope>
    <source>
        <strain evidence="3">Clonal line C1</strain>
    </source>
</reference>
<dbReference type="Pfam" id="PF11470">
    <property type="entry name" value="TUG-UBL1"/>
    <property type="match status" value="1"/>
</dbReference>
<feature type="domain" description="UBX" evidence="2">
    <location>
        <begin position="325"/>
        <end position="400"/>
    </location>
</feature>
<evidence type="ECO:0000313" key="3">
    <source>
        <dbReference type="EMBL" id="RLU23042.1"/>
    </source>
</evidence>
<dbReference type="GO" id="GO:0005634">
    <property type="term" value="C:nucleus"/>
    <property type="evidence" value="ECO:0007669"/>
    <property type="project" value="TreeGrafter"/>
</dbReference>
<evidence type="ECO:0000259" key="2">
    <source>
        <dbReference type="PROSITE" id="PS50033"/>
    </source>
</evidence>
<name>A0A3L8DRW2_OOCBI</name>
<dbReference type="InterPro" id="IPR021569">
    <property type="entry name" value="TUG-UBL1"/>
</dbReference>
<dbReference type="Proteomes" id="UP000279307">
    <property type="component" value="Chromosome 5"/>
</dbReference>
<dbReference type="PANTHER" id="PTHR46467:SF1">
    <property type="entry name" value="TETHER CONTAINING UBX DOMAIN FOR GLUT4"/>
    <property type="match status" value="1"/>
</dbReference>
<feature type="region of interest" description="Disordered" evidence="1">
    <location>
        <begin position="431"/>
        <end position="486"/>
    </location>
</feature>
<dbReference type="PANTHER" id="PTHR46467">
    <property type="entry name" value="TETHER CONTAINING UBX DOMAIN FOR GLUT4"/>
    <property type="match status" value="1"/>
</dbReference>
<feature type="compositionally biased region" description="Basic and acidic residues" evidence="1">
    <location>
        <begin position="432"/>
        <end position="447"/>
    </location>
</feature>
<dbReference type="OrthoDB" id="440781at2759"/>
<comment type="caution">
    <text evidence="3">The sequence shown here is derived from an EMBL/GenBank/DDBJ whole genome shotgun (WGS) entry which is preliminary data.</text>
</comment>
<organism evidence="3">
    <name type="scientific">Ooceraea biroi</name>
    <name type="common">Clonal raider ant</name>
    <name type="synonym">Cerapachys biroi</name>
    <dbReference type="NCBI Taxonomy" id="2015173"/>
    <lineage>
        <taxon>Eukaryota</taxon>
        <taxon>Metazoa</taxon>
        <taxon>Ecdysozoa</taxon>
        <taxon>Arthropoda</taxon>
        <taxon>Hexapoda</taxon>
        <taxon>Insecta</taxon>
        <taxon>Pterygota</taxon>
        <taxon>Neoptera</taxon>
        <taxon>Endopterygota</taxon>
        <taxon>Hymenoptera</taxon>
        <taxon>Apocrita</taxon>
        <taxon>Aculeata</taxon>
        <taxon>Formicoidea</taxon>
        <taxon>Formicidae</taxon>
        <taxon>Dorylinae</taxon>
        <taxon>Ooceraea</taxon>
    </lineage>
</organism>
<dbReference type="SUPFAM" id="SSF54236">
    <property type="entry name" value="Ubiquitin-like"/>
    <property type="match status" value="2"/>
</dbReference>
<dbReference type="PROSITE" id="PS50033">
    <property type="entry name" value="UBX"/>
    <property type="match status" value="1"/>
</dbReference>
<dbReference type="GO" id="GO:0042593">
    <property type="term" value="P:glucose homeostasis"/>
    <property type="evidence" value="ECO:0007669"/>
    <property type="project" value="TreeGrafter"/>
</dbReference>